<name>A0A1R3GNQ1_COCAP</name>
<comment type="caution">
    <text evidence="1">The sequence shown here is derived from an EMBL/GenBank/DDBJ whole genome shotgun (WGS) entry which is preliminary data.</text>
</comment>
<accession>A0A1R3GNQ1</accession>
<dbReference type="PANTHER" id="PTHR38925:SF1">
    <property type="entry name" value="PROTEIN, PUTATIVE-RELATED"/>
    <property type="match status" value="1"/>
</dbReference>
<evidence type="ECO:0000313" key="1">
    <source>
        <dbReference type="EMBL" id="OMO59667.1"/>
    </source>
</evidence>
<evidence type="ECO:0000313" key="2">
    <source>
        <dbReference type="Proteomes" id="UP000188268"/>
    </source>
</evidence>
<dbReference type="Proteomes" id="UP000188268">
    <property type="component" value="Unassembled WGS sequence"/>
</dbReference>
<dbReference type="OMA" id="FLFQLGH"/>
<protein>
    <submittedName>
        <fullName evidence="1">Uncharacterized protein</fullName>
    </submittedName>
</protein>
<dbReference type="OrthoDB" id="942283at2759"/>
<keyword evidence="2" id="KW-1185">Reference proteome</keyword>
<gene>
    <name evidence="1" type="ORF">CCACVL1_24695</name>
</gene>
<organism evidence="1 2">
    <name type="scientific">Corchorus capsularis</name>
    <name type="common">Jute</name>
    <dbReference type="NCBI Taxonomy" id="210143"/>
    <lineage>
        <taxon>Eukaryota</taxon>
        <taxon>Viridiplantae</taxon>
        <taxon>Streptophyta</taxon>
        <taxon>Embryophyta</taxon>
        <taxon>Tracheophyta</taxon>
        <taxon>Spermatophyta</taxon>
        <taxon>Magnoliopsida</taxon>
        <taxon>eudicotyledons</taxon>
        <taxon>Gunneridae</taxon>
        <taxon>Pentapetalae</taxon>
        <taxon>rosids</taxon>
        <taxon>malvids</taxon>
        <taxon>Malvales</taxon>
        <taxon>Malvaceae</taxon>
        <taxon>Grewioideae</taxon>
        <taxon>Apeibeae</taxon>
        <taxon>Corchorus</taxon>
    </lineage>
</organism>
<reference evidence="1 2" key="1">
    <citation type="submission" date="2013-09" db="EMBL/GenBank/DDBJ databases">
        <title>Corchorus capsularis genome sequencing.</title>
        <authorList>
            <person name="Alam M."/>
            <person name="Haque M.S."/>
            <person name="Islam M.S."/>
            <person name="Emdad E.M."/>
            <person name="Islam M.M."/>
            <person name="Ahmed B."/>
            <person name="Halim A."/>
            <person name="Hossen Q.M.M."/>
            <person name="Hossain M.Z."/>
            <person name="Ahmed R."/>
            <person name="Khan M.M."/>
            <person name="Islam R."/>
            <person name="Rashid M.M."/>
            <person name="Khan S.A."/>
            <person name="Rahman M.S."/>
            <person name="Alam M."/>
        </authorList>
    </citation>
    <scope>NUCLEOTIDE SEQUENCE [LARGE SCALE GENOMIC DNA]</scope>
    <source>
        <strain evidence="2">cv. CVL-1</strain>
        <tissue evidence="1">Whole seedling</tissue>
    </source>
</reference>
<dbReference type="AlphaFoldDB" id="A0A1R3GNQ1"/>
<proteinExistence type="predicted"/>
<sequence length="123" mass="13772">MGLHLLALAKLQFLSSSPTFTPLLAATLICPFLLKLSFTLGIVRRTYSDVIESTRLFFFQLRQIIAFEDDHDQPAPGGNGGGVPDRWQRALRLVCQRITLVRRSPAAVESDEDNFHTLTMLSL</sequence>
<dbReference type="PANTHER" id="PTHR38925">
    <property type="entry name" value="PROTEIN, PUTATIVE-RELATED"/>
    <property type="match status" value="1"/>
</dbReference>
<dbReference type="Gramene" id="OMO59667">
    <property type="protein sequence ID" value="OMO59667"/>
    <property type="gene ID" value="CCACVL1_24695"/>
</dbReference>
<dbReference type="EMBL" id="AWWV01013888">
    <property type="protein sequence ID" value="OMO59667.1"/>
    <property type="molecule type" value="Genomic_DNA"/>
</dbReference>